<dbReference type="PANTHER" id="PTHR30371">
    <property type="entry name" value="SEC-INDEPENDENT PROTEIN TRANSLOCASE PROTEIN TATC"/>
    <property type="match status" value="1"/>
</dbReference>
<protein>
    <submittedName>
        <fullName evidence="7">Sec-independent protein translocase-like protein</fullName>
    </submittedName>
</protein>
<feature type="transmembrane region" description="Helical" evidence="6">
    <location>
        <begin position="118"/>
        <end position="148"/>
    </location>
</feature>
<dbReference type="PROSITE" id="PS01218">
    <property type="entry name" value="TATC"/>
    <property type="match status" value="1"/>
</dbReference>
<keyword evidence="4 6" id="KW-1133">Transmembrane helix</keyword>
<sequence length="249" mass="28341">MIKVSNNKKNTAEYAMNNDIKMSIFEHLEELRHRAIKATIFFIIITGICFSHINDISFVLQKPALGIKFLQLAPGEYFFSSIKISVYMGLIFSSPFIIYQLVLFILPGLTLKETQFLLPILLSSIILFFIGIFFSYSILIPAALHFFINYGADVVEPIWSFEQYFDFILILLISTGLAFQIPIVQIIIGLLNIISSQKMLQSWKYILLLSTIISAILTPSTDPVTQLFLSLAILILYFTGAFILKFLNK</sequence>
<dbReference type="GO" id="GO:0043953">
    <property type="term" value="P:protein transport by the Tat complex"/>
    <property type="evidence" value="ECO:0007669"/>
    <property type="project" value="TreeGrafter"/>
</dbReference>
<gene>
    <name evidence="7" type="primary">tatC</name>
</gene>
<evidence type="ECO:0000256" key="2">
    <source>
        <dbReference type="ARBA" id="ARBA00008882"/>
    </source>
</evidence>
<feature type="transmembrane region" description="Helical" evidence="6">
    <location>
        <begin position="84"/>
        <end position="106"/>
    </location>
</feature>
<proteinExistence type="inferred from homology"/>
<feature type="transmembrane region" description="Helical" evidence="6">
    <location>
        <begin position="227"/>
        <end position="247"/>
    </location>
</feature>
<dbReference type="GO" id="GO:0009977">
    <property type="term" value="F:proton motive force dependent protein transmembrane transporter activity"/>
    <property type="evidence" value="ECO:0007669"/>
    <property type="project" value="TreeGrafter"/>
</dbReference>
<keyword evidence="3 6" id="KW-0812">Transmembrane</keyword>
<name>M4IV74_CALTB</name>
<dbReference type="GO" id="GO:0033281">
    <property type="term" value="C:TAT protein transport complex"/>
    <property type="evidence" value="ECO:0007669"/>
    <property type="project" value="TreeGrafter"/>
</dbReference>
<dbReference type="PRINTS" id="PR01840">
    <property type="entry name" value="TATCFAMILY"/>
</dbReference>
<feature type="transmembrane region" description="Helical" evidence="6">
    <location>
        <begin position="35"/>
        <end position="53"/>
    </location>
</feature>
<reference evidence="7" key="1">
    <citation type="journal article" date="2013" name="PLoS ONE">
        <title>Evolution of red algal plastid genomes: ancient architectures, introns, horizontal gene transfer, and taxonomic utility of plastid markers.</title>
        <authorList>
            <person name="Janouskovec J."/>
            <person name="Liu S.-L."/>
            <person name="Martone P.T."/>
            <person name="Carre W."/>
            <person name="Leblanc C."/>
            <person name="Collen J."/>
            <person name="Keeling P.J."/>
        </authorList>
    </citation>
    <scope>NUCLEOTIDE SEQUENCE</scope>
</reference>
<evidence type="ECO:0000256" key="6">
    <source>
        <dbReference type="SAM" id="Phobius"/>
    </source>
</evidence>
<keyword evidence="7" id="KW-0934">Plastid</keyword>
<dbReference type="EMBL" id="KC153978">
    <property type="protein sequence ID" value="AGA63867.1"/>
    <property type="molecule type" value="Genomic_DNA"/>
</dbReference>
<dbReference type="PANTHER" id="PTHR30371:SF0">
    <property type="entry name" value="SEC-INDEPENDENT PROTEIN TRANSLOCASE PROTEIN TATC, CHLOROPLASTIC-RELATED"/>
    <property type="match status" value="1"/>
</dbReference>
<evidence type="ECO:0000313" key="7">
    <source>
        <dbReference type="EMBL" id="AGA63867.1"/>
    </source>
</evidence>
<comment type="similarity">
    <text evidence="2">Belongs to the TatC family.</text>
</comment>
<dbReference type="NCBIfam" id="TIGR00945">
    <property type="entry name" value="tatC"/>
    <property type="match status" value="1"/>
</dbReference>
<evidence type="ECO:0000256" key="3">
    <source>
        <dbReference type="ARBA" id="ARBA00022692"/>
    </source>
</evidence>
<evidence type="ECO:0000256" key="4">
    <source>
        <dbReference type="ARBA" id="ARBA00022989"/>
    </source>
</evidence>
<evidence type="ECO:0000256" key="5">
    <source>
        <dbReference type="ARBA" id="ARBA00023136"/>
    </source>
</evidence>
<dbReference type="Pfam" id="PF00902">
    <property type="entry name" value="TatC"/>
    <property type="match status" value="1"/>
</dbReference>
<accession>M4IV74</accession>
<keyword evidence="7" id="KW-0150">Chloroplast</keyword>
<keyword evidence="5 6" id="KW-0472">Membrane</keyword>
<dbReference type="HAMAP" id="MF_00902">
    <property type="entry name" value="TatC"/>
    <property type="match status" value="1"/>
</dbReference>
<feature type="transmembrane region" description="Helical" evidence="6">
    <location>
        <begin position="203"/>
        <end position="221"/>
    </location>
</feature>
<feature type="transmembrane region" description="Helical" evidence="6">
    <location>
        <begin position="168"/>
        <end position="191"/>
    </location>
</feature>
<evidence type="ECO:0000256" key="1">
    <source>
        <dbReference type="ARBA" id="ARBA00004141"/>
    </source>
</evidence>
<comment type="subcellular location">
    <subcellularLocation>
        <location evidence="1">Membrane</location>
        <topology evidence="1">Multi-pass membrane protein</topology>
    </subcellularLocation>
</comment>
<dbReference type="RefSeq" id="YP_007878256.1">
    <property type="nucleotide sequence ID" value="NC_021075.1"/>
</dbReference>
<geneLocation type="chloroplast" evidence="7"/>
<dbReference type="InterPro" id="IPR002033">
    <property type="entry name" value="TatC"/>
</dbReference>
<dbReference type="GO" id="GO:0065002">
    <property type="term" value="P:intracellular protein transmembrane transport"/>
    <property type="evidence" value="ECO:0007669"/>
    <property type="project" value="TreeGrafter"/>
</dbReference>
<dbReference type="GeneID" id="15329230"/>
<organism evidence="7">
    <name type="scientific">Calliarthron tuberculosum</name>
    <name type="common">Coralline red alga</name>
    <name type="synonym">Corallina tuberculosa</name>
    <dbReference type="NCBI Taxonomy" id="48942"/>
    <lineage>
        <taxon>Eukaryota</taxon>
        <taxon>Rhodophyta</taxon>
        <taxon>Florideophyceae</taxon>
        <taxon>Corallinophycidae</taxon>
        <taxon>Corallinales</taxon>
        <taxon>Corallinaceae</taxon>
        <taxon>Corallinoideae</taxon>
        <taxon>Calliarthron</taxon>
    </lineage>
</organism>
<dbReference type="InterPro" id="IPR019820">
    <property type="entry name" value="Sec-indep_translocase_CS"/>
</dbReference>
<dbReference type="AlphaFoldDB" id="M4IV74"/>